<sequence length="470" mass="52120">EQNFTRTITLQRPLTRADHNGTVQCQVESNNNIDVYLIKTVPIDIEYGPNLEPGASPITVLESEALKPFAMDCQIEANPSPSYVWYEMPSDVSADYNQQSVPGAPTVFGEKKMRPPILAQSTAMKIGSDTDGTRERSYKVPMIIGSIIGSILLLLVLAIIIAGIVYLKRRKLNPDKKSSLSDEKLANDKQGKSRWGGLPIDYSKYKHESLKVDSSSTSHLVESAETNSLQAPPVPARPSPMASTNSSYRQTPSTTVSFSYRQASALPGFRSTATTRPYSPTEEDHDEVSANINPMPLTYNRSRTNTPLGSHRSLSESIQSLRSNQQPALSLPVKKRTQDPPTVLPKREQKTPATEVQKDYQHHHYHNPAQLQVEQQKKMTDNTSSEEEEEEGEFEAQQKNRTSDVSPITVSSTSGYNQVDFHHPTSRRIVTPLSSQGIIHDEAPPAYHQIASKPSPSPSHAYAYQEPTEV</sequence>
<feature type="compositionally biased region" description="Polar residues" evidence="1">
    <location>
        <begin position="241"/>
        <end position="262"/>
    </location>
</feature>
<evidence type="ECO:0000256" key="2">
    <source>
        <dbReference type="SAM" id="Phobius"/>
    </source>
</evidence>
<keyword evidence="2" id="KW-1133">Transmembrane helix</keyword>
<dbReference type="Proteomes" id="UP000663828">
    <property type="component" value="Unassembled WGS sequence"/>
</dbReference>
<proteinExistence type="predicted"/>
<dbReference type="AlphaFoldDB" id="A0A816A5N0"/>
<accession>A0A816A5N0</accession>
<evidence type="ECO:0008006" key="5">
    <source>
        <dbReference type="Google" id="ProtNLM"/>
    </source>
</evidence>
<dbReference type="EMBL" id="CAJNOR010006332">
    <property type="protein sequence ID" value="CAF1592386.1"/>
    <property type="molecule type" value="Genomic_DNA"/>
</dbReference>
<keyword evidence="4" id="KW-1185">Reference proteome</keyword>
<reference evidence="3" key="1">
    <citation type="submission" date="2021-02" db="EMBL/GenBank/DDBJ databases">
        <authorList>
            <person name="Nowell W R."/>
        </authorList>
    </citation>
    <scope>NUCLEOTIDE SEQUENCE</scope>
</reference>
<name>A0A816A5N0_ADIRI</name>
<keyword evidence="2" id="KW-0472">Membrane</keyword>
<feature type="non-terminal residue" evidence="3">
    <location>
        <position position="1"/>
    </location>
</feature>
<comment type="caution">
    <text evidence="3">The sequence shown here is derived from an EMBL/GenBank/DDBJ whole genome shotgun (WGS) entry which is preliminary data.</text>
</comment>
<feature type="compositionally biased region" description="Polar residues" evidence="1">
    <location>
        <begin position="299"/>
        <end position="308"/>
    </location>
</feature>
<organism evidence="3 4">
    <name type="scientific">Adineta ricciae</name>
    <name type="common">Rotifer</name>
    <dbReference type="NCBI Taxonomy" id="249248"/>
    <lineage>
        <taxon>Eukaryota</taxon>
        <taxon>Metazoa</taxon>
        <taxon>Spiralia</taxon>
        <taxon>Gnathifera</taxon>
        <taxon>Rotifera</taxon>
        <taxon>Eurotatoria</taxon>
        <taxon>Bdelloidea</taxon>
        <taxon>Adinetida</taxon>
        <taxon>Adinetidae</taxon>
        <taxon>Adineta</taxon>
    </lineage>
</organism>
<feature type="region of interest" description="Disordered" evidence="1">
    <location>
        <begin position="216"/>
        <end position="470"/>
    </location>
</feature>
<gene>
    <name evidence="3" type="ORF">XAT740_LOCUS46715</name>
</gene>
<keyword evidence="2" id="KW-0812">Transmembrane</keyword>
<feature type="compositionally biased region" description="Polar residues" evidence="1">
    <location>
        <begin position="315"/>
        <end position="328"/>
    </location>
</feature>
<evidence type="ECO:0000256" key="1">
    <source>
        <dbReference type="SAM" id="MobiDB-lite"/>
    </source>
</evidence>
<feature type="compositionally biased region" description="Polar residues" evidence="1">
    <location>
        <begin position="403"/>
        <end position="417"/>
    </location>
</feature>
<feature type="compositionally biased region" description="Basic and acidic residues" evidence="1">
    <location>
        <begin position="345"/>
        <end position="362"/>
    </location>
</feature>
<feature type="compositionally biased region" description="Polar residues" evidence="1">
    <location>
        <begin position="216"/>
        <end position="230"/>
    </location>
</feature>
<protein>
    <recommendedName>
        <fullName evidence="5">Ig-like domain-containing protein</fullName>
    </recommendedName>
</protein>
<feature type="compositionally biased region" description="Acidic residues" evidence="1">
    <location>
        <begin position="384"/>
        <end position="394"/>
    </location>
</feature>
<feature type="transmembrane region" description="Helical" evidence="2">
    <location>
        <begin position="143"/>
        <end position="167"/>
    </location>
</feature>
<evidence type="ECO:0000313" key="3">
    <source>
        <dbReference type="EMBL" id="CAF1592386.1"/>
    </source>
</evidence>
<evidence type="ECO:0000313" key="4">
    <source>
        <dbReference type="Proteomes" id="UP000663828"/>
    </source>
</evidence>